<feature type="domain" description="Helicase C-terminal" evidence="11">
    <location>
        <begin position="483"/>
        <end position="646"/>
    </location>
</feature>
<name>A0A200RD99_MACCD</name>
<dbReference type="InterPro" id="IPR027417">
    <property type="entry name" value="P-loop_NTPase"/>
</dbReference>
<protein>
    <submittedName>
        <fullName evidence="12">SNF2-related</fullName>
    </submittedName>
</protein>
<dbReference type="SUPFAM" id="SSF52540">
    <property type="entry name" value="P-loop containing nucleoside triphosphate hydrolases"/>
    <property type="match status" value="2"/>
</dbReference>
<accession>A0A200RD99</accession>
<evidence type="ECO:0000313" key="13">
    <source>
        <dbReference type="Proteomes" id="UP000195402"/>
    </source>
</evidence>
<dbReference type="PROSITE" id="PS50089">
    <property type="entry name" value="ZF_RING_2"/>
    <property type="match status" value="1"/>
</dbReference>
<dbReference type="GO" id="GO:0016787">
    <property type="term" value="F:hydrolase activity"/>
    <property type="evidence" value="ECO:0007669"/>
    <property type="project" value="UniProtKB-KW"/>
</dbReference>
<keyword evidence="8" id="KW-0067">ATP-binding</keyword>
<dbReference type="GO" id="GO:0008270">
    <property type="term" value="F:zinc ion binding"/>
    <property type="evidence" value="ECO:0007669"/>
    <property type="project" value="UniProtKB-KW"/>
</dbReference>
<keyword evidence="5" id="KW-0378">Hydrolase</keyword>
<dbReference type="Gene3D" id="3.40.50.10810">
    <property type="entry name" value="Tandem AAA-ATPase domain"/>
    <property type="match status" value="2"/>
</dbReference>
<dbReference type="InterPro" id="IPR000330">
    <property type="entry name" value="SNF2_N"/>
</dbReference>
<dbReference type="Pfam" id="PF00271">
    <property type="entry name" value="Helicase_C"/>
    <property type="match status" value="1"/>
</dbReference>
<evidence type="ECO:0000256" key="4">
    <source>
        <dbReference type="ARBA" id="ARBA00022771"/>
    </source>
</evidence>
<dbReference type="PANTHER" id="PTHR45626">
    <property type="entry name" value="TRANSCRIPTION TERMINATION FACTOR 2-RELATED"/>
    <property type="match status" value="1"/>
</dbReference>
<dbReference type="OrthoDB" id="448448at2759"/>
<dbReference type="GO" id="GO:0005634">
    <property type="term" value="C:nucleus"/>
    <property type="evidence" value="ECO:0007669"/>
    <property type="project" value="TreeGrafter"/>
</dbReference>
<gene>
    <name evidence="12" type="ORF">BVC80_881g32</name>
</gene>
<dbReference type="GO" id="GO:0004386">
    <property type="term" value="F:helicase activity"/>
    <property type="evidence" value="ECO:0007669"/>
    <property type="project" value="UniProtKB-KW"/>
</dbReference>
<evidence type="ECO:0000256" key="6">
    <source>
        <dbReference type="ARBA" id="ARBA00022806"/>
    </source>
</evidence>
<evidence type="ECO:0000256" key="1">
    <source>
        <dbReference type="ARBA" id="ARBA00008438"/>
    </source>
</evidence>
<comment type="caution">
    <text evidence="12">The sequence shown here is derived from an EMBL/GenBank/DDBJ whole genome shotgun (WGS) entry which is preliminary data.</text>
</comment>
<dbReference type="InterPro" id="IPR050628">
    <property type="entry name" value="SNF2_RAD54_helicase_TF"/>
</dbReference>
<keyword evidence="4 9" id="KW-0863">Zinc-finger</keyword>
<keyword evidence="7" id="KW-0862">Zinc</keyword>
<evidence type="ECO:0000256" key="2">
    <source>
        <dbReference type="ARBA" id="ARBA00022723"/>
    </source>
</evidence>
<reference evidence="12 13" key="1">
    <citation type="journal article" date="2017" name="Mol. Plant">
        <title>The Genome of Medicinal Plant Macleaya cordata Provides New Insights into Benzylisoquinoline Alkaloids Metabolism.</title>
        <authorList>
            <person name="Liu X."/>
            <person name="Liu Y."/>
            <person name="Huang P."/>
            <person name="Ma Y."/>
            <person name="Qing Z."/>
            <person name="Tang Q."/>
            <person name="Cao H."/>
            <person name="Cheng P."/>
            <person name="Zheng Y."/>
            <person name="Yuan Z."/>
            <person name="Zhou Y."/>
            <person name="Liu J."/>
            <person name="Tang Z."/>
            <person name="Zhuo Y."/>
            <person name="Zhang Y."/>
            <person name="Yu L."/>
            <person name="Huang J."/>
            <person name="Yang P."/>
            <person name="Peng Q."/>
            <person name="Zhang J."/>
            <person name="Jiang W."/>
            <person name="Zhang Z."/>
            <person name="Lin K."/>
            <person name="Ro D.K."/>
            <person name="Chen X."/>
            <person name="Xiong X."/>
            <person name="Shang Y."/>
            <person name="Huang S."/>
            <person name="Zeng J."/>
        </authorList>
    </citation>
    <scope>NUCLEOTIDE SEQUENCE [LARGE SCALE GENOMIC DNA]</scope>
    <source>
        <strain evidence="13">cv. BLH2017</strain>
        <tissue evidence="12">Root</tissue>
    </source>
</reference>
<comment type="similarity">
    <text evidence="1">Belongs to the SNF2/RAD54 helicase family. RAD16 subfamily.</text>
</comment>
<dbReference type="PROSITE" id="PS00518">
    <property type="entry name" value="ZF_RING_1"/>
    <property type="match status" value="1"/>
</dbReference>
<evidence type="ECO:0000259" key="11">
    <source>
        <dbReference type="PROSITE" id="PS51194"/>
    </source>
</evidence>
<dbReference type="EMBL" id="MVGT01000059">
    <property type="protein sequence ID" value="OVA20680.1"/>
    <property type="molecule type" value="Genomic_DNA"/>
</dbReference>
<evidence type="ECO:0000256" key="7">
    <source>
        <dbReference type="ARBA" id="ARBA00022833"/>
    </source>
</evidence>
<dbReference type="AlphaFoldDB" id="A0A200RD99"/>
<dbReference type="InterPro" id="IPR014001">
    <property type="entry name" value="Helicase_ATP-bd"/>
</dbReference>
<keyword evidence="3" id="KW-0547">Nucleotide-binding</keyword>
<dbReference type="CDD" id="cd18793">
    <property type="entry name" value="SF2_C_SNF"/>
    <property type="match status" value="1"/>
</dbReference>
<keyword evidence="13" id="KW-1185">Reference proteome</keyword>
<dbReference type="Proteomes" id="UP000195402">
    <property type="component" value="Unassembled WGS sequence"/>
</dbReference>
<keyword evidence="2" id="KW-0479">Metal-binding</keyword>
<dbReference type="GO" id="GO:0006281">
    <property type="term" value="P:DNA repair"/>
    <property type="evidence" value="ECO:0007669"/>
    <property type="project" value="TreeGrafter"/>
</dbReference>
<sequence>MDTHTNKRPEPLRGGIFADDMGFGKTLTLISLIASDSKPFNSVLPTSNSVINTRNLDTNTVINLEDDEEEYLSIFVGGKRYYKNGKQSNKEIVGSHKKRKKNEIDSTLLLKKDEINLSCNLGRPRRTTLIVCPPSVLSTWASQLDEHIRPGMLKVFMFYRIPRVNDIKVEELQKYDIVLTTYDTLETGYCPSGIIILNMNWFRVILDEAHVLPKMIRRCRSVLHLKAKSRWVVSGMPILNGSFDLYFVMAFLRFKPFSDEKSWQTLVKRPIDKGNENGLSRLQDLVETISLRRLKGDALVGLPPKTVETCFVELSAEERVKYDQKEVDSQTVVRNYFRLGRVVAHYTTIVAMIQRLRQMCNDFTACPSEALPSYKIEDVSKNPELLRKMVSKLREGDYVDCPICYCPLSSDPIITSCGHIFCKNCILKALIRKNRCCPMCRHPISESDLFSAPPEESCNDDENKIVIPSYRRNGTAYSSKVSALLKLLVASRNENPSTKSVVFSQFRKMLSLLEEPLKAAGFGTLRLDGLMSAKGRADEVIKKFKNPSSKSPAAIVLLVDLTASESGIDLTGASRVYLLEPWLNPAVEERAIDRVHRIGRKEDMNIVRLITRNSIEERILELLERKKNLDFGKNLDQRQIRNEDLRFIMAL</sequence>
<dbReference type="SMART" id="SM00487">
    <property type="entry name" value="DEXDc"/>
    <property type="match status" value="1"/>
</dbReference>
<evidence type="ECO:0000313" key="12">
    <source>
        <dbReference type="EMBL" id="OVA20680.1"/>
    </source>
</evidence>
<evidence type="ECO:0000256" key="3">
    <source>
        <dbReference type="ARBA" id="ARBA00022741"/>
    </source>
</evidence>
<proteinExistence type="inferred from homology"/>
<dbReference type="InterPro" id="IPR001650">
    <property type="entry name" value="Helicase_C-like"/>
</dbReference>
<evidence type="ECO:0000256" key="8">
    <source>
        <dbReference type="ARBA" id="ARBA00022840"/>
    </source>
</evidence>
<feature type="domain" description="RING-type" evidence="10">
    <location>
        <begin position="401"/>
        <end position="441"/>
    </location>
</feature>
<dbReference type="InterPro" id="IPR001841">
    <property type="entry name" value="Znf_RING"/>
</dbReference>
<dbReference type="Pfam" id="PF00176">
    <property type="entry name" value="SNF2-rel_dom"/>
    <property type="match status" value="1"/>
</dbReference>
<dbReference type="STRING" id="56857.A0A200RD99"/>
<dbReference type="InterPro" id="IPR049730">
    <property type="entry name" value="SNF2/RAD54-like_C"/>
</dbReference>
<evidence type="ECO:0000259" key="10">
    <source>
        <dbReference type="PROSITE" id="PS50089"/>
    </source>
</evidence>
<dbReference type="SUPFAM" id="SSF57850">
    <property type="entry name" value="RING/U-box"/>
    <property type="match status" value="1"/>
</dbReference>
<dbReference type="InterPro" id="IPR038718">
    <property type="entry name" value="SNF2-like_sf"/>
</dbReference>
<dbReference type="PANTHER" id="PTHR45626:SF17">
    <property type="entry name" value="HELICASE-LIKE TRANSCRIPTION FACTOR"/>
    <property type="match status" value="1"/>
</dbReference>
<evidence type="ECO:0000256" key="5">
    <source>
        <dbReference type="ARBA" id="ARBA00022801"/>
    </source>
</evidence>
<dbReference type="Gene3D" id="3.30.40.10">
    <property type="entry name" value="Zinc/RING finger domain, C3HC4 (zinc finger)"/>
    <property type="match status" value="1"/>
</dbReference>
<dbReference type="InParanoid" id="A0A200RD99"/>
<dbReference type="Pfam" id="PF14634">
    <property type="entry name" value="zf-RING_5"/>
    <property type="match status" value="1"/>
</dbReference>
<dbReference type="PROSITE" id="PS51194">
    <property type="entry name" value="HELICASE_CTER"/>
    <property type="match status" value="1"/>
</dbReference>
<dbReference type="GO" id="GO:0005524">
    <property type="term" value="F:ATP binding"/>
    <property type="evidence" value="ECO:0007669"/>
    <property type="project" value="UniProtKB-KW"/>
</dbReference>
<dbReference type="GO" id="GO:0008094">
    <property type="term" value="F:ATP-dependent activity, acting on DNA"/>
    <property type="evidence" value="ECO:0007669"/>
    <property type="project" value="TreeGrafter"/>
</dbReference>
<dbReference type="InterPro" id="IPR017907">
    <property type="entry name" value="Znf_RING_CS"/>
</dbReference>
<dbReference type="SMART" id="SM00490">
    <property type="entry name" value="HELICc"/>
    <property type="match status" value="1"/>
</dbReference>
<dbReference type="SMART" id="SM00184">
    <property type="entry name" value="RING"/>
    <property type="match status" value="1"/>
</dbReference>
<organism evidence="12 13">
    <name type="scientific">Macleaya cordata</name>
    <name type="common">Five-seeded plume-poppy</name>
    <name type="synonym">Bocconia cordata</name>
    <dbReference type="NCBI Taxonomy" id="56857"/>
    <lineage>
        <taxon>Eukaryota</taxon>
        <taxon>Viridiplantae</taxon>
        <taxon>Streptophyta</taxon>
        <taxon>Embryophyta</taxon>
        <taxon>Tracheophyta</taxon>
        <taxon>Spermatophyta</taxon>
        <taxon>Magnoliopsida</taxon>
        <taxon>Ranunculales</taxon>
        <taxon>Papaveraceae</taxon>
        <taxon>Papaveroideae</taxon>
        <taxon>Macleaya</taxon>
    </lineage>
</organism>
<evidence type="ECO:0000256" key="9">
    <source>
        <dbReference type="PROSITE-ProRule" id="PRU00175"/>
    </source>
</evidence>
<dbReference type="InterPro" id="IPR013083">
    <property type="entry name" value="Znf_RING/FYVE/PHD"/>
</dbReference>
<dbReference type="Gene3D" id="3.40.50.300">
    <property type="entry name" value="P-loop containing nucleotide triphosphate hydrolases"/>
    <property type="match status" value="1"/>
</dbReference>
<keyword evidence="6" id="KW-0347">Helicase</keyword>